<evidence type="ECO:0008006" key="4">
    <source>
        <dbReference type="Google" id="ProtNLM"/>
    </source>
</evidence>
<dbReference type="OrthoDB" id="9769144at2"/>
<sequence length="691" mass="75136">MDKYSLTWTPYFPVSVVAGLAILSLIVLFLGFYRRARGSVFRAVFVIVALVSLINPSLRDEQRQPLPDVALVVVDRSPSQRLAKRDGQVDDAAKDLTSRLSKIPNLQLRQIELDGDADGTKLNDRLAEALGEIDKSRIGAVIAVTDGQIHDAPGAGDEGTLQRQRDLLGTPLHVLLTGRPDEQDRQLTIEQAPTYVMVGQDASITVRVTESPSGSDTVPVILRQDGKQVAQIEARPGQPATIPFRLDKAGPAVLEAEAAVRPGELTALNNRAIANVNGVRDRLRVLLVSGEPYPGLRVWRNLLKADPAVDLVHFTILRPPEKQDGTPIRELALIAFPSRELFEVKLNEFDLVIFDRYNRRGLLPLAYLDNIANYVEHGGALLEATGPEFASPTSLFRTPLSRILPGRPSGEVFEREFKPHISELGQRHPVTQGLAPPDGDPSWGDWFRQVDVEAGGAQVVMTGVADRPLLALARMGQGRVAQLLSDHAWLWARGFQEGGPQAALLRRLVHWLMKEPELEEERLEAGATADGIRITRHTIGQDPIKATITAPDGTERTVSMQPDAAGVARASVVADQDGLYKVSDGDHAVYVEPHPIAARELADIRATADRLAPLATATGGSVNWLYQDGVPDIRTIAAGRRMEGRGWIGIRQNGAYNVTGSSDIALIPPWLALLLLAGAIAGAWWAEGRSA</sequence>
<evidence type="ECO:0000313" key="2">
    <source>
        <dbReference type="EMBL" id="SNB65433.1"/>
    </source>
</evidence>
<dbReference type="EMBL" id="FYEH01000004">
    <property type="protein sequence ID" value="SNB65433.1"/>
    <property type="molecule type" value="Genomic_DNA"/>
</dbReference>
<dbReference type="Gene3D" id="3.40.50.880">
    <property type="match status" value="1"/>
</dbReference>
<dbReference type="PANTHER" id="PTHR37947">
    <property type="entry name" value="BLL2462 PROTEIN"/>
    <property type="match status" value="1"/>
</dbReference>
<keyword evidence="3" id="KW-1185">Reference proteome</keyword>
<gene>
    <name evidence="2" type="ORF">SAMN07250955_104264</name>
</gene>
<evidence type="ECO:0000313" key="3">
    <source>
        <dbReference type="Proteomes" id="UP000197065"/>
    </source>
</evidence>
<protein>
    <recommendedName>
        <fullName evidence="4">Glutamine amidotransferase domain-containing protein</fullName>
    </recommendedName>
</protein>
<feature type="transmembrane region" description="Helical" evidence="1">
    <location>
        <begin position="667"/>
        <end position="686"/>
    </location>
</feature>
<accession>A0A212R0C5</accession>
<dbReference type="AlphaFoldDB" id="A0A212R0C5"/>
<name>A0A212R0C5_9PROT</name>
<dbReference type="InterPro" id="IPR029062">
    <property type="entry name" value="Class_I_gatase-like"/>
</dbReference>
<feature type="transmembrane region" description="Helical" evidence="1">
    <location>
        <begin position="40"/>
        <end position="58"/>
    </location>
</feature>
<dbReference type="PANTHER" id="PTHR37947:SF1">
    <property type="entry name" value="BLL2462 PROTEIN"/>
    <property type="match status" value="1"/>
</dbReference>
<feature type="transmembrane region" description="Helical" evidence="1">
    <location>
        <begin position="12"/>
        <end position="33"/>
    </location>
</feature>
<dbReference type="Proteomes" id="UP000197065">
    <property type="component" value="Unassembled WGS sequence"/>
</dbReference>
<dbReference type="SUPFAM" id="SSF52317">
    <property type="entry name" value="Class I glutamine amidotransferase-like"/>
    <property type="match status" value="1"/>
</dbReference>
<keyword evidence="1" id="KW-1133">Transmembrane helix</keyword>
<dbReference type="RefSeq" id="WP_088560836.1">
    <property type="nucleotide sequence ID" value="NZ_FYEH01000004.1"/>
</dbReference>
<dbReference type="CDD" id="cd03143">
    <property type="entry name" value="A4_beta-galactosidase_middle_domain"/>
    <property type="match status" value="1"/>
</dbReference>
<proteinExistence type="predicted"/>
<evidence type="ECO:0000256" key="1">
    <source>
        <dbReference type="SAM" id="Phobius"/>
    </source>
</evidence>
<keyword evidence="1" id="KW-0812">Transmembrane</keyword>
<organism evidence="2 3">
    <name type="scientific">Arboricoccus pini</name>
    <dbReference type="NCBI Taxonomy" id="1963835"/>
    <lineage>
        <taxon>Bacteria</taxon>
        <taxon>Pseudomonadati</taxon>
        <taxon>Pseudomonadota</taxon>
        <taxon>Alphaproteobacteria</taxon>
        <taxon>Geminicoccales</taxon>
        <taxon>Geminicoccaceae</taxon>
        <taxon>Arboricoccus</taxon>
    </lineage>
</organism>
<keyword evidence="1" id="KW-0472">Membrane</keyword>
<reference evidence="2 3" key="1">
    <citation type="submission" date="2017-06" db="EMBL/GenBank/DDBJ databases">
        <authorList>
            <person name="Kim H.J."/>
            <person name="Triplett B.A."/>
        </authorList>
    </citation>
    <scope>NUCLEOTIDE SEQUENCE [LARGE SCALE GENOMIC DNA]</scope>
    <source>
        <strain evidence="2 3">B29T1</strain>
    </source>
</reference>